<comment type="caution">
    <text evidence="1">The sequence shown here is derived from an EMBL/GenBank/DDBJ whole genome shotgun (WGS) entry which is preliminary data.</text>
</comment>
<proteinExistence type="predicted"/>
<evidence type="ECO:0000313" key="1">
    <source>
        <dbReference type="EMBL" id="KAJ4438222.1"/>
    </source>
</evidence>
<name>A0ABQ8SVL0_PERAM</name>
<dbReference type="EMBL" id="JAJSOF020000019">
    <property type="protein sequence ID" value="KAJ4438222.1"/>
    <property type="molecule type" value="Genomic_DNA"/>
</dbReference>
<dbReference type="Proteomes" id="UP001148838">
    <property type="component" value="Unassembled WGS sequence"/>
</dbReference>
<reference evidence="1 2" key="1">
    <citation type="journal article" date="2022" name="Allergy">
        <title>Genome assembly and annotation of Periplaneta americana reveal a comprehensive cockroach allergen profile.</title>
        <authorList>
            <person name="Wang L."/>
            <person name="Xiong Q."/>
            <person name="Saelim N."/>
            <person name="Wang L."/>
            <person name="Nong W."/>
            <person name="Wan A.T."/>
            <person name="Shi M."/>
            <person name="Liu X."/>
            <person name="Cao Q."/>
            <person name="Hui J.H.L."/>
            <person name="Sookrung N."/>
            <person name="Leung T.F."/>
            <person name="Tungtrongchitr A."/>
            <person name="Tsui S.K.W."/>
        </authorList>
    </citation>
    <scope>NUCLEOTIDE SEQUENCE [LARGE SCALE GENOMIC DNA]</scope>
    <source>
        <strain evidence="1">PWHHKU_190912</strain>
    </source>
</reference>
<evidence type="ECO:0000313" key="2">
    <source>
        <dbReference type="Proteomes" id="UP001148838"/>
    </source>
</evidence>
<gene>
    <name evidence="1" type="ORF">ANN_14161</name>
</gene>
<keyword evidence="2" id="KW-1185">Reference proteome</keyword>
<organism evidence="1 2">
    <name type="scientific">Periplaneta americana</name>
    <name type="common">American cockroach</name>
    <name type="synonym">Blatta americana</name>
    <dbReference type="NCBI Taxonomy" id="6978"/>
    <lineage>
        <taxon>Eukaryota</taxon>
        <taxon>Metazoa</taxon>
        <taxon>Ecdysozoa</taxon>
        <taxon>Arthropoda</taxon>
        <taxon>Hexapoda</taxon>
        <taxon>Insecta</taxon>
        <taxon>Pterygota</taxon>
        <taxon>Neoptera</taxon>
        <taxon>Polyneoptera</taxon>
        <taxon>Dictyoptera</taxon>
        <taxon>Blattodea</taxon>
        <taxon>Blattoidea</taxon>
        <taxon>Blattidae</taxon>
        <taxon>Blattinae</taxon>
        <taxon>Periplaneta</taxon>
    </lineage>
</organism>
<protein>
    <submittedName>
        <fullName evidence="1">Uncharacterized protein</fullName>
    </submittedName>
</protein>
<accession>A0ABQ8SVL0</accession>
<sequence>MAGLCEGGNEPSDSFLKSHLMNVEEMLLLLDNSYLMRRRRAKRRKYGVGYIRCLEKGVAWLVQALQPVNRPRHTAFAVDMLARIDAEKGQMHLAHLRVAT</sequence>